<keyword evidence="3" id="KW-1185">Reference proteome</keyword>
<feature type="transmembrane region" description="Helical" evidence="1">
    <location>
        <begin position="12"/>
        <end position="34"/>
    </location>
</feature>
<name>A0A6A7A052_9PLEO</name>
<keyword evidence="1" id="KW-0812">Transmembrane</keyword>
<dbReference type="AlphaFoldDB" id="A0A6A7A052"/>
<dbReference type="EMBL" id="MU006226">
    <property type="protein sequence ID" value="KAF2826154.1"/>
    <property type="molecule type" value="Genomic_DNA"/>
</dbReference>
<dbReference type="Proteomes" id="UP000799424">
    <property type="component" value="Unassembled WGS sequence"/>
</dbReference>
<sequence length="369" mass="41841">MPRVTPCRVLKLLAWPWFIMLGLYFFLPSPAIPLHQREAYIQSRLAYGHTVITALDYTPFQKESRSDCYDCTDVLIHWRLVNSGRDVMLRSSDYDYDDGGVVNLTDVVRSAREWNEERWGGKEGEKWTPYFSGPLTMDGIPGGSTDEEINMPWFHAVDQKLIQYNMHNLQASIVAQAVVPEPGIVQIWRAAYVAGALNATAGPGDGEASTYDEMMLHKQDSDFLASFHLVESWENTLVVVKHLAGALPSRTYPLRRALLVPLGPFIAIPFILMSELCDFMSPFVWFIVAWMGLLVGFVGYRKMLESGNMPGLCWPVQFVGRWRRKNRRQKERRVWGPAGPVDVVAEGSSFDEEKGVGLRRPDNVRLGKL</sequence>
<reference evidence="2" key="1">
    <citation type="journal article" date="2020" name="Stud. Mycol.">
        <title>101 Dothideomycetes genomes: a test case for predicting lifestyles and emergence of pathogens.</title>
        <authorList>
            <person name="Haridas S."/>
            <person name="Albert R."/>
            <person name="Binder M."/>
            <person name="Bloem J."/>
            <person name="Labutti K."/>
            <person name="Salamov A."/>
            <person name="Andreopoulos B."/>
            <person name="Baker S."/>
            <person name="Barry K."/>
            <person name="Bills G."/>
            <person name="Bluhm B."/>
            <person name="Cannon C."/>
            <person name="Castanera R."/>
            <person name="Culley D."/>
            <person name="Daum C."/>
            <person name="Ezra D."/>
            <person name="Gonzalez J."/>
            <person name="Henrissat B."/>
            <person name="Kuo A."/>
            <person name="Liang C."/>
            <person name="Lipzen A."/>
            <person name="Lutzoni F."/>
            <person name="Magnuson J."/>
            <person name="Mondo S."/>
            <person name="Nolan M."/>
            <person name="Ohm R."/>
            <person name="Pangilinan J."/>
            <person name="Park H.-J."/>
            <person name="Ramirez L."/>
            <person name="Alfaro M."/>
            <person name="Sun H."/>
            <person name="Tritt A."/>
            <person name="Yoshinaga Y."/>
            <person name="Zwiers L.-H."/>
            <person name="Turgeon B."/>
            <person name="Goodwin S."/>
            <person name="Spatafora J."/>
            <person name="Crous P."/>
            <person name="Grigoriev I."/>
        </authorList>
    </citation>
    <scope>NUCLEOTIDE SEQUENCE</scope>
    <source>
        <strain evidence="2">CBS 113818</strain>
    </source>
</reference>
<feature type="transmembrane region" description="Helical" evidence="1">
    <location>
        <begin position="257"/>
        <end position="273"/>
    </location>
</feature>
<organism evidence="2 3">
    <name type="scientific">Ophiobolus disseminans</name>
    <dbReference type="NCBI Taxonomy" id="1469910"/>
    <lineage>
        <taxon>Eukaryota</taxon>
        <taxon>Fungi</taxon>
        <taxon>Dikarya</taxon>
        <taxon>Ascomycota</taxon>
        <taxon>Pezizomycotina</taxon>
        <taxon>Dothideomycetes</taxon>
        <taxon>Pleosporomycetidae</taxon>
        <taxon>Pleosporales</taxon>
        <taxon>Pleosporineae</taxon>
        <taxon>Phaeosphaeriaceae</taxon>
        <taxon>Ophiobolus</taxon>
    </lineage>
</organism>
<gene>
    <name evidence="2" type="ORF">CC86DRAFT_370241</name>
</gene>
<evidence type="ECO:0000313" key="2">
    <source>
        <dbReference type="EMBL" id="KAF2826154.1"/>
    </source>
</evidence>
<evidence type="ECO:0000313" key="3">
    <source>
        <dbReference type="Proteomes" id="UP000799424"/>
    </source>
</evidence>
<proteinExistence type="predicted"/>
<keyword evidence="1" id="KW-0472">Membrane</keyword>
<feature type="transmembrane region" description="Helical" evidence="1">
    <location>
        <begin position="279"/>
        <end position="300"/>
    </location>
</feature>
<accession>A0A6A7A052</accession>
<evidence type="ECO:0000256" key="1">
    <source>
        <dbReference type="SAM" id="Phobius"/>
    </source>
</evidence>
<protein>
    <submittedName>
        <fullName evidence="2">Uncharacterized protein</fullName>
    </submittedName>
</protein>
<keyword evidence="1" id="KW-1133">Transmembrane helix</keyword>
<dbReference type="OrthoDB" id="4225365at2759"/>